<evidence type="ECO:0000313" key="2">
    <source>
        <dbReference type="Proteomes" id="UP001627154"/>
    </source>
</evidence>
<dbReference type="Pfam" id="PF14769">
    <property type="entry name" value="CLAMP"/>
    <property type="match status" value="1"/>
</dbReference>
<evidence type="ECO:0000313" key="1">
    <source>
        <dbReference type="EMBL" id="KAL3394360.1"/>
    </source>
</evidence>
<proteinExistence type="predicted"/>
<dbReference type="AlphaFoldDB" id="A0ABD2WN00"/>
<dbReference type="InterPro" id="IPR032727">
    <property type="entry name" value="CLAMP"/>
</dbReference>
<dbReference type="EMBL" id="JBJJXI010000092">
    <property type="protein sequence ID" value="KAL3394360.1"/>
    <property type="molecule type" value="Genomic_DNA"/>
</dbReference>
<name>A0ABD2WN00_9HYME</name>
<dbReference type="Proteomes" id="UP001627154">
    <property type="component" value="Unassembled WGS sequence"/>
</dbReference>
<gene>
    <name evidence="1" type="ORF">TKK_011376</name>
</gene>
<comment type="caution">
    <text evidence="1">The sequence shown here is derived from an EMBL/GenBank/DDBJ whole genome shotgun (WGS) entry which is preliminary data.</text>
</comment>
<accession>A0ABD2WN00</accession>
<reference evidence="1 2" key="1">
    <citation type="journal article" date="2024" name="bioRxiv">
        <title>A reference genome for Trichogramma kaykai: A tiny desert-dwelling parasitoid wasp with competing sex-ratio distorters.</title>
        <authorList>
            <person name="Culotta J."/>
            <person name="Lindsey A.R."/>
        </authorList>
    </citation>
    <scope>NUCLEOTIDE SEQUENCE [LARGE SCALE GENOMIC DNA]</scope>
    <source>
        <strain evidence="1 2">KSX58</strain>
    </source>
</reference>
<sequence>MSLRYVKYCRCMKKAVRNLSWQSIEFTDGILDIERTNLSECNLVRKNDPPLSPRRWTSEPNVHYIADYDDLCGPWPSPDHPTFKQYDDVELRPTLCTWTFIKIDDVKCMKQNLFDKNAITFIIDKRLPNDNVIFEGKGREVFLNFAWDIFKYMRDKKFSGKGISAVLGLFYLTHRFFLSTPWRTGRDTYDFFQRGLDLHILLKPPESDMIFNFSEYDELLEMFQRLYMEKLELTRLACIPNYHLILKKKQCCRINQ</sequence>
<organism evidence="1 2">
    <name type="scientific">Trichogramma kaykai</name>
    <dbReference type="NCBI Taxonomy" id="54128"/>
    <lineage>
        <taxon>Eukaryota</taxon>
        <taxon>Metazoa</taxon>
        <taxon>Ecdysozoa</taxon>
        <taxon>Arthropoda</taxon>
        <taxon>Hexapoda</taxon>
        <taxon>Insecta</taxon>
        <taxon>Pterygota</taxon>
        <taxon>Neoptera</taxon>
        <taxon>Endopterygota</taxon>
        <taxon>Hymenoptera</taxon>
        <taxon>Apocrita</taxon>
        <taxon>Proctotrupomorpha</taxon>
        <taxon>Chalcidoidea</taxon>
        <taxon>Trichogrammatidae</taxon>
        <taxon>Trichogramma</taxon>
    </lineage>
</organism>
<protein>
    <submittedName>
        <fullName evidence="1">Uncharacterized protein</fullName>
    </submittedName>
</protein>
<keyword evidence="2" id="KW-1185">Reference proteome</keyword>